<reference evidence="4 5" key="1">
    <citation type="journal article" date="2018" name="Cell">
        <title>The Chara Genome: Secondary Complexity and Implications for Plant Terrestrialization.</title>
        <authorList>
            <person name="Nishiyama T."/>
            <person name="Sakayama H."/>
            <person name="Vries J.D."/>
            <person name="Buschmann H."/>
            <person name="Saint-Marcoux D."/>
            <person name="Ullrich K.K."/>
            <person name="Haas F.B."/>
            <person name="Vanderstraeten L."/>
            <person name="Becker D."/>
            <person name="Lang D."/>
            <person name="Vosolsobe S."/>
            <person name="Rombauts S."/>
            <person name="Wilhelmsson P.K.I."/>
            <person name="Janitza P."/>
            <person name="Kern R."/>
            <person name="Heyl A."/>
            <person name="Rumpler F."/>
            <person name="Villalobos L.I.A.C."/>
            <person name="Clay J.M."/>
            <person name="Skokan R."/>
            <person name="Toyoda A."/>
            <person name="Suzuki Y."/>
            <person name="Kagoshima H."/>
            <person name="Schijlen E."/>
            <person name="Tajeshwar N."/>
            <person name="Catarino B."/>
            <person name="Hetherington A.J."/>
            <person name="Saltykova A."/>
            <person name="Bonnot C."/>
            <person name="Breuninger H."/>
            <person name="Symeonidi A."/>
            <person name="Radhakrishnan G.V."/>
            <person name="Van Nieuwerburgh F."/>
            <person name="Deforce D."/>
            <person name="Chang C."/>
            <person name="Karol K.G."/>
            <person name="Hedrich R."/>
            <person name="Ulvskov P."/>
            <person name="Glockner G."/>
            <person name="Delwiche C.F."/>
            <person name="Petrasek J."/>
            <person name="Van de Peer Y."/>
            <person name="Friml J."/>
            <person name="Beilby M."/>
            <person name="Dolan L."/>
            <person name="Kohara Y."/>
            <person name="Sugano S."/>
            <person name="Fujiyama A."/>
            <person name="Delaux P.-M."/>
            <person name="Quint M."/>
            <person name="TheiBen G."/>
            <person name="Hagemann M."/>
            <person name="Harholt J."/>
            <person name="Dunand C."/>
            <person name="Zachgo S."/>
            <person name="Langdale J."/>
            <person name="Maumus F."/>
            <person name="Straeten D.V.D."/>
            <person name="Gould S.B."/>
            <person name="Rensing S.A."/>
        </authorList>
    </citation>
    <scope>NUCLEOTIDE SEQUENCE [LARGE SCALE GENOMIC DNA]</scope>
    <source>
        <strain evidence="4 5">S276</strain>
    </source>
</reference>
<feature type="region of interest" description="Disordered" evidence="2">
    <location>
        <begin position="1"/>
        <end position="265"/>
    </location>
</feature>
<gene>
    <name evidence="4" type="ORF">CBR_g19729</name>
</gene>
<evidence type="ECO:0000259" key="3">
    <source>
        <dbReference type="Pfam" id="PF07814"/>
    </source>
</evidence>
<dbReference type="InterPro" id="IPR022771">
    <property type="entry name" value="WAPL_C"/>
</dbReference>
<keyword evidence="5" id="KW-1185">Reference proteome</keyword>
<dbReference type="OMA" id="NDVDEEC"/>
<name>A0A388JTQ4_CHABU</name>
<dbReference type="Pfam" id="PF07814">
    <property type="entry name" value="WAPL"/>
    <property type="match status" value="2"/>
</dbReference>
<feature type="compositionally biased region" description="Polar residues" evidence="2">
    <location>
        <begin position="808"/>
        <end position="817"/>
    </location>
</feature>
<feature type="compositionally biased region" description="Gly residues" evidence="2">
    <location>
        <begin position="56"/>
        <end position="67"/>
    </location>
</feature>
<dbReference type="OrthoDB" id="78088at2759"/>
<feature type="compositionally biased region" description="Basic and acidic residues" evidence="2">
    <location>
        <begin position="234"/>
        <end position="247"/>
    </location>
</feature>
<dbReference type="EMBL" id="BFEA01000018">
    <property type="protein sequence ID" value="GBG61196.1"/>
    <property type="molecule type" value="Genomic_DNA"/>
</dbReference>
<evidence type="ECO:0000313" key="4">
    <source>
        <dbReference type="EMBL" id="GBG61196.1"/>
    </source>
</evidence>
<feature type="region of interest" description="Disordered" evidence="2">
    <location>
        <begin position="808"/>
        <end position="852"/>
    </location>
</feature>
<dbReference type="AlphaFoldDB" id="A0A388JTQ4"/>
<proteinExistence type="inferred from homology"/>
<feature type="compositionally biased region" description="Low complexity" evidence="2">
    <location>
        <begin position="68"/>
        <end position="90"/>
    </location>
</feature>
<dbReference type="InterPro" id="IPR011989">
    <property type="entry name" value="ARM-like"/>
</dbReference>
<feature type="compositionally biased region" description="Low complexity" evidence="2">
    <location>
        <begin position="112"/>
        <end position="128"/>
    </location>
</feature>
<evidence type="ECO:0000313" key="5">
    <source>
        <dbReference type="Proteomes" id="UP000265515"/>
    </source>
</evidence>
<evidence type="ECO:0000256" key="1">
    <source>
        <dbReference type="ARBA" id="ARBA00006854"/>
    </source>
</evidence>
<comment type="caution">
    <text evidence="4">The sequence shown here is derived from an EMBL/GenBank/DDBJ whole genome shotgun (WGS) entry which is preliminary data.</text>
</comment>
<feature type="compositionally biased region" description="Polar residues" evidence="2">
    <location>
        <begin position="39"/>
        <end position="48"/>
    </location>
</feature>
<dbReference type="Gene3D" id="1.25.10.10">
    <property type="entry name" value="Leucine-rich Repeat Variant"/>
    <property type="match status" value="2"/>
</dbReference>
<feature type="domain" description="Wings apart-like protein C-terminal" evidence="3">
    <location>
        <begin position="1011"/>
        <end position="1111"/>
    </location>
</feature>
<dbReference type="Gramene" id="GBG61196">
    <property type="protein sequence ID" value="GBG61196"/>
    <property type="gene ID" value="CBR_g19729"/>
</dbReference>
<sequence>MMIIRTYSRRNRGSRHLNNSLNDGLTAITGEDPRGTGALSLSQESSSYMEDEDGGRLGGGGGGGEGNGSPLPFSLSSPSSCSPLPGLGSSQESSKTFLSDDYQCGRPFRRCSMWSSSSTMTPSTGSEMQNEGEEEDMMIGRRENEHQGASMMPPPARPVSRGRPPGKTDSRSKRAAPVCVPKRRKEGVTSASGKYSVKGGGGEERKGGGGGGGGGGVGGGGGTGGGRCSSQGGSEERASQEGGRSSRGESGGAGGGGRLGTGSIVGLGSTASKGIGGLSPRFKVRTRAMPATWCPVAPPSSTLVEAQESGEMLEQVDEANFAMDGLKRGAPLKVLRASVASLAQLCGSTERRRLLRTHGLARPLLDSVVTLPLEDPALALACAAILYFLAADGRDDDMIDSTVCIRFLLQLLSLTPKDSGNSPPAAVGGVVSGFGRGKGEKDKRRVHLKADKAGDAVIAKISALFGKRQPEKWGGPPGDADGSDGKLDNLSSRWLALLTLERACAPAVVLEQDGCGLSSGSSGFSQRTGQIFKERLREAGGLDAVCGLASECVSQIRAVAEELGKKKSSGAEPSECRAGSVFDFNDCEGVEGESGKSNEDQELGSKEKRAIRKDVDILLRCMRVMENVTFCSESNQKHLIELKLPDPGGPDSRTFIEVVLDSVQMLTELASRTCSEVESRNDNTSGGTQTLSQNQDMDVEHMRTGQGVNGSQMCDEAKLLERALTNDPACSQSAEERLSQGRSRSLCLQTESLRGRSASQDYEGLASVPSQQMKEPWSPEFGPMDLSLSQLSEDCHVVLTLLPQSQEYSHDQIQPTAQRDEQGAGPPTAARPKTYQRRKAKKPAENGSCLSDSVTNGVASGCQMSQELGDSGALLAEQVIEELCAGEMPTTSSLSVLSQGYGGAGETQEMQETLSQCDNVGDSAWYQASLPGVSSATVQNEQTAKSNVKGHEAHAIITRQKSAECLLQTDAMAEERKTGTQDALLPAQTLDRPEGEAGLRVEKHSLLDDEGSRLVADCLVSAMKVLMNLTNDNPLGCRQVAQGGGIDALALLLVAQCPLPPVTSLSKCMVTEGLAEELSGRDTIPVIEEDLDLLVVVLGVLVNLVEKDESNSGPCAGSLEGNAEDADSPVDRRTLLRNEVLSKSRDAWECSINWAMLENDVEAIGVQEAEAMIVEAYTALLLAFLSRESDSARKSIEALLPDGDLSSLVPVLEHFVNFHMQLNTISPEGHAVVRQLIDWCLHPSGPSISKQEIQYDMTQNDAPSENGGPWLWDDDD</sequence>
<accession>A0A388JTQ4</accession>
<evidence type="ECO:0000256" key="2">
    <source>
        <dbReference type="SAM" id="MobiDB-lite"/>
    </source>
</evidence>
<feature type="region of interest" description="Disordered" evidence="2">
    <location>
        <begin position="752"/>
        <end position="777"/>
    </location>
</feature>
<dbReference type="STRING" id="69332.A0A388JTQ4"/>
<dbReference type="Proteomes" id="UP000265515">
    <property type="component" value="Unassembled WGS sequence"/>
</dbReference>
<comment type="similarity">
    <text evidence="1">Belongs to the WAPL family.</text>
</comment>
<protein>
    <recommendedName>
        <fullName evidence="3">Wings apart-like protein C-terminal domain-containing protein</fullName>
    </recommendedName>
</protein>
<feature type="compositionally biased region" description="Gly residues" evidence="2">
    <location>
        <begin position="249"/>
        <end position="265"/>
    </location>
</feature>
<organism evidence="4 5">
    <name type="scientific">Chara braunii</name>
    <name type="common">Braun's stonewort</name>
    <dbReference type="NCBI Taxonomy" id="69332"/>
    <lineage>
        <taxon>Eukaryota</taxon>
        <taxon>Viridiplantae</taxon>
        <taxon>Streptophyta</taxon>
        <taxon>Charophyceae</taxon>
        <taxon>Charales</taxon>
        <taxon>Characeae</taxon>
        <taxon>Chara</taxon>
    </lineage>
</organism>
<feature type="domain" description="Wings apart-like protein C-terminal" evidence="3">
    <location>
        <begin position="302"/>
        <end position="562"/>
    </location>
</feature>
<dbReference type="PANTHER" id="PTHR22100">
    <property type="entry name" value="WINGS APART-LIKE PROTEIN HOMOLOG"/>
    <property type="match status" value="1"/>
</dbReference>
<dbReference type="PANTHER" id="PTHR22100:SF13">
    <property type="entry name" value="WINGS APART-LIKE PROTEIN HOMOLOG"/>
    <property type="match status" value="1"/>
</dbReference>
<feature type="compositionally biased region" description="Gly residues" evidence="2">
    <location>
        <begin position="208"/>
        <end position="227"/>
    </location>
</feature>
<dbReference type="InterPro" id="IPR039874">
    <property type="entry name" value="WAPL"/>
</dbReference>